<evidence type="ECO:0000256" key="11">
    <source>
        <dbReference type="ARBA" id="ARBA00023004"/>
    </source>
</evidence>
<protein>
    <recommendedName>
        <fullName evidence="5">ATP-dependent DNA helicase CHL1</fullName>
        <ecNumber evidence="17">5.6.2.3</ecNumber>
    </recommendedName>
    <alternativeName>
        <fullName evidence="4">ATP-dependent DNA helicase chl1</fullName>
    </alternativeName>
    <alternativeName>
        <fullName evidence="16">Chromosome loss protein 1</fullName>
    </alternativeName>
    <alternativeName>
        <fullName evidence="18 19">DNA 5'-3' helicase CHL1</fullName>
    </alternativeName>
</protein>
<dbReference type="InterPro" id="IPR014013">
    <property type="entry name" value="Helic_SF1/SF2_ATP-bd_DinG/Rad3"/>
</dbReference>
<comment type="subcellular location">
    <subcellularLocation>
        <location evidence="2">Nucleus</location>
    </subcellularLocation>
</comment>
<keyword evidence="22" id="KW-0175">Coiled coil</keyword>
<comment type="similarity">
    <text evidence="3">Belongs to the DEAD box helicase family. DEAH subfamily. DDX11/CHL1 sub-subfamily.</text>
</comment>
<evidence type="ECO:0000256" key="1">
    <source>
        <dbReference type="ARBA" id="ARBA00001966"/>
    </source>
</evidence>
<evidence type="ECO:0000313" key="25">
    <source>
        <dbReference type="EMBL" id="TFK48655.1"/>
    </source>
</evidence>
<dbReference type="GO" id="GO:0005634">
    <property type="term" value="C:nucleus"/>
    <property type="evidence" value="ECO:0007669"/>
    <property type="project" value="UniProtKB-SubCell"/>
</dbReference>
<dbReference type="Pfam" id="PF13307">
    <property type="entry name" value="Helicase_C_2"/>
    <property type="match status" value="1"/>
</dbReference>
<evidence type="ECO:0000256" key="13">
    <source>
        <dbReference type="ARBA" id="ARBA00023235"/>
    </source>
</evidence>
<evidence type="ECO:0000256" key="10">
    <source>
        <dbReference type="ARBA" id="ARBA00022840"/>
    </source>
</evidence>
<dbReference type="InterPro" id="IPR045028">
    <property type="entry name" value="DinG/Rad3-like"/>
</dbReference>
<evidence type="ECO:0000256" key="2">
    <source>
        <dbReference type="ARBA" id="ARBA00004123"/>
    </source>
</evidence>
<evidence type="ECO:0000256" key="19">
    <source>
        <dbReference type="ARBA" id="ARBA00045008"/>
    </source>
</evidence>
<evidence type="ECO:0000256" key="7">
    <source>
        <dbReference type="ARBA" id="ARBA00022741"/>
    </source>
</evidence>
<dbReference type="InterPro" id="IPR006554">
    <property type="entry name" value="Helicase-like_DEXD_c2"/>
</dbReference>
<comment type="function">
    <text evidence="20">ATP-dependent DNA helicase important for chromosome transmission and normal cell cycle progression in G(2)/M. May have a role in changing DNA topology to allow the loading of proteins involved in maintaining sister chromatid cohesion in the vicinity of the centromeres. Has a specific role in chromosome segregation during meiosis II.</text>
</comment>
<dbReference type="InterPro" id="IPR013020">
    <property type="entry name" value="Rad3/Chl1-like"/>
</dbReference>
<dbReference type="OrthoDB" id="267079at2759"/>
<keyword evidence="9 25" id="KW-0347">Helicase</keyword>
<evidence type="ECO:0000256" key="4">
    <source>
        <dbReference type="ARBA" id="ARBA00016387"/>
    </source>
</evidence>
<dbReference type="Proteomes" id="UP000305948">
    <property type="component" value="Unassembled WGS sequence"/>
</dbReference>
<dbReference type="STRING" id="5364.A0A5C3MV07"/>
<dbReference type="GO" id="GO:0003677">
    <property type="term" value="F:DNA binding"/>
    <property type="evidence" value="ECO:0007669"/>
    <property type="project" value="InterPro"/>
</dbReference>
<feature type="region of interest" description="Disordered" evidence="23">
    <location>
        <begin position="495"/>
        <end position="525"/>
    </location>
</feature>
<dbReference type="PANTHER" id="PTHR11472:SF41">
    <property type="entry name" value="ATP-DEPENDENT DNA HELICASE DDX11-RELATED"/>
    <property type="match status" value="1"/>
</dbReference>
<dbReference type="Gene3D" id="3.40.50.300">
    <property type="entry name" value="P-loop containing nucleotide triphosphate hydrolases"/>
    <property type="match status" value="3"/>
</dbReference>
<evidence type="ECO:0000256" key="9">
    <source>
        <dbReference type="ARBA" id="ARBA00022806"/>
    </source>
</evidence>
<evidence type="ECO:0000256" key="12">
    <source>
        <dbReference type="ARBA" id="ARBA00023014"/>
    </source>
</evidence>
<reference evidence="25 26" key="1">
    <citation type="journal article" date="2019" name="Nat. Ecol. Evol.">
        <title>Megaphylogeny resolves global patterns of mushroom evolution.</title>
        <authorList>
            <person name="Varga T."/>
            <person name="Krizsan K."/>
            <person name="Foldi C."/>
            <person name="Dima B."/>
            <person name="Sanchez-Garcia M."/>
            <person name="Sanchez-Ramirez S."/>
            <person name="Szollosi G.J."/>
            <person name="Szarkandi J.G."/>
            <person name="Papp V."/>
            <person name="Albert L."/>
            <person name="Andreopoulos W."/>
            <person name="Angelini C."/>
            <person name="Antonin V."/>
            <person name="Barry K.W."/>
            <person name="Bougher N.L."/>
            <person name="Buchanan P."/>
            <person name="Buyck B."/>
            <person name="Bense V."/>
            <person name="Catcheside P."/>
            <person name="Chovatia M."/>
            <person name="Cooper J."/>
            <person name="Damon W."/>
            <person name="Desjardin D."/>
            <person name="Finy P."/>
            <person name="Geml J."/>
            <person name="Haridas S."/>
            <person name="Hughes K."/>
            <person name="Justo A."/>
            <person name="Karasinski D."/>
            <person name="Kautmanova I."/>
            <person name="Kiss B."/>
            <person name="Kocsube S."/>
            <person name="Kotiranta H."/>
            <person name="LaButti K.M."/>
            <person name="Lechner B.E."/>
            <person name="Liimatainen K."/>
            <person name="Lipzen A."/>
            <person name="Lukacs Z."/>
            <person name="Mihaltcheva S."/>
            <person name="Morgado L.N."/>
            <person name="Niskanen T."/>
            <person name="Noordeloos M.E."/>
            <person name="Ohm R.A."/>
            <person name="Ortiz-Santana B."/>
            <person name="Ovrebo C."/>
            <person name="Racz N."/>
            <person name="Riley R."/>
            <person name="Savchenko A."/>
            <person name="Shiryaev A."/>
            <person name="Soop K."/>
            <person name="Spirin V."/>
            <person name="Szebenyi C."/>
            <person name="Tomsovsky M."/>
            <person name="Tulloss R.E."/>
            <person name="Uehling J."/>
            <person name="Grigoriev I.V."/>
            <person name="Vagvolgyi C."/>
            <person name="Papp T."/>
            <person name="Martin F.M."/>
            <person name="Miettinen O."/>
            <person name="Hibbett D.S."/>
            <person name="Nagy L.G."/>
        </authorList>
    </citation>
    <scope>NUCLEOTIDE SEQUENCE [LARGE SCALE GENOMIC DNA]</scope>
    <source>
        <strain evidence="25 26">OMC1185</strain>
    </source>
</reference>
<feature type="coiled-coil region" evidence="22">
    <location>
        <begin position="84"/>
        <end position="111"/>
    </location>
</feature>
<keyword evidence="13" id="KW-0413">Isomerase</keyword>
<evidence type="ECO:0000259" key="24">
    <source>
        <dbReference type="PROSITE" id="PS51193"/>
    </source>
</evidence>
<dbReference type="GO" id="GO:0005524">
    <property type="term" value="F:ATP binding"/>
    <property type="evidence" value="ECO:0007669"/>
    <property type="project" value="UniProtKB-KW"/>
</dbReference>
<comment type="catalytic activity">
    <reaction evidence="21">
        <text>ATP + H2O = ADP + phosphate + H(+)</text>
        <dbReference type="Rhea" id="RHEA:13065"/>
        <dbReference type="ChEBI" id="CHEBI:15377"/>
        <dbReference type="ChEBI" id="CHEBI:15378"/>
        <dbReference type="ChEBI" id="CHEBI:30616"/>
        <dbReference type="ChEBI" id="CHEBI:43474"/>
        <dbReference type="ChEBI" id="CHEBI:456216"/>
        <dbReference type="EC" id="5.6.2.3"/>
    </reaction>
</comment>
<evidence type="ECO:0000256" key="8">
    <source>
        <dbReference type="ARBA" id="ARBA00022801"/>
    </source>
</evidence>
<organism evidence="25 26">
    <name type="scientific">Heliocybe sulcata</name>
    <dbReference type="NCBI Taxonomy" id="5364"/>
    <lineage>
        <taxon>Eukaryota</taxon>
        <taxon>Fungi</taxon>
        <taxon>Dikarya</taxon>
        <taxon>Basidiomycota</taxon>
        <taxon>Agaricomycotina</taxon>
        <taxon>Agaricomycetes</taxon>
        <taxon>Gloeophyllales</taxon>
        <taxon>Gloeophyllaceae</taxon>
        <taxon>Heliocybe</taxon>
    </lineage>
</organism>
<sequence>MSLPLHPPDNFDAFPYDTPYSIQKDLMRHVYESIEGKKVSVVESPTGTGKTLTLLCASLTWLSDDRLRSTRAAETRDASDWVAAQAQQIKKRELADREQEYQARLAEMRKHEAALRKASSGRVRKRRRVLETVQETLPDDSAFLPDDDDAADPEDNISPAVRALMRRVEQSANTKLEPVCTPTKIYYTSRTHSQLSQVLSELRKLKHDLMMKEQDTKSSSALPSNQESSRNVFDVGVSILDGGSDPKTASVTKTVSLGSRKYLCINDEVKKLHDIDEACRELLADSSSRRCPHLPPSDDRIRMMDLRDHILASPKDIEDLVEIGQMLGTCPYFGSREAIPQAELVLLPYNLLLDKTAREALNIDLANQIVIVDEAHNLIATLLSLATISLSFRTLSSSLDQLTVYFSKFRNRLTPHHALHLKRLMTLLVALRSALSSRSMSEKTKGVKETTEVMTVGEFIRSLGRKVEGVNFAEIETYLRSSKIARKISGYADKMSQDAAKEGTPRLSTAESYEHTPAVGQRPGRSGAVPPLYAVESFLVALNNASEDGRISISGSKPEEREIKYQHLNPSTHFADVIDAARCVLLAGGTMSPMSDFTNQLFSHVPQDRISTFSCGHVIPASNLQTLILKKGPAGGDLLFKYDQRGNASVLAELGQIISNFANVVSGGMVVFFPSYSFLDQVKAVWTESKLLDKIAAKKKIFYEPRDNAEVDTVLQQYTKCIYEGETMAQVNGRKPGAFMFAVVGAKLSEGLNFSDDLARAVMVIGLPFANLNSPDLKERLKYVKALQNKTGNTPGGKDAGTELYENMCMNAVNQSIGRAIRHRGDWASLILVDSRYASPRIRQKLPKWIGETTYVCETFGQGMKEVGSFFRQKRP</sequence>
<evidence type="ECO:0000256" key="18">
    <source>
        <dbReference type="ARBA" id="ARBA00044998"/>
    </source>
</evidence>
<feature type="compositionally biased region" description="Basic and acidic residues" evidence="23">
    <location>
        <begin position="495"/>
        <end position="504"/>
    </location>
</feature>
<dbReference type="SUPFAM" id="SSF52540">
    <property type="entry name" value="P-loop containing nucleoside triphosphate hydrolases"/>
    <property type="match status" value="1"/>
</dbReference>
<evidence type="ECO:0000313" key="26">
    <source>
        <dbReference type="Proteomes" id="UP000305948"/>
    </source>
</evidence>
<evidence type="ECO:0000256" key="22">
    <source>
        <dbReference type="SAM" id="Coils"/>
    </source>
</evidence>
<evidence type="ECO:0000256" key="21">
    <source>
        <dbReference type="ARBA" id="ARBA00048954"/>
    </source>
</evidence>
<dbReference type="InterPro" id="IPR006555">
    <property type="entry name" value="ATP-dep_Helicase_C"/>
</dbReference>
<dbReference type="EC" id="5.6.2.3" evidence="17"/>
<dbReference type="GO" id="GO:0034085">
    <property type="term" value="P:establishment of sister chromatid cohesion"/>
    <property type="evidence" value="ECO:0007669"/>
    <property type="project" value="TreeGrafter"/>
</dbReference>
<dbReference type="GO" id="GO:0016818">
    <property type="term" value="F:hydrolase activity, acting on acid anhydrides, in phosphorus-containing anhydrides"/>
    <property type="evidence" value="ECO:0007669"/>
    <property type="project" value="InterPro"/>
</dbReference>
<keyword evidence="26" id="KW-1185">Reference proteome</keyword>
<evidence type="ECO:0000256" key="16">
    <source>
        <dbReference type="ARBA" id="ARBA00029709"/>
    </source>
</evidence>
<gene>
    <name evidence="25" type="ORF">OE88DRAFT_1703696</name>
</gene>
<keyword evidence="7" id="KW-0547">Nucleotide-binding</keyword>
<evidence type="ECO:0000256" key="6">
    <source>
        <dbReference type="ARBA" id="ARBA00022723"/>
    </source>
</evidence>
<dbReference type="SMART" id="SM00491">
    <property type="entry name" value="HELICc2"/>
    <property type="match status" value="1"/>
</dbReference>
<evidence type="ECO:0000256" key="20">
    <source>
        <dbReference type="ARBA" id="ARBA00045702"/>
    </source>
</evidence>
<evidence type="ECO:0000256" key="23">
    <source>
        <dbReference type="SAM" id="MobiDB-lite"/>
    </source>
</evidence>
<dbReference type="PROSITE" id="PS51193">
    <property type="entry name" value="HELICASE_ATP_BIND_2"/>
    <property type="match status" value="1"/>
</dbReference>
<name>A0A5C3MV07_9AGAM</name>
<dbReference type="AlphaFoldDB" id="A0A5C3MV07"/>
<keyword evidence="6" id="KW-0479">Metal-binding</keyword>
<accession>A0A5C3MV07</accession>
<keyword evidence="15" id="KW-0131">Cell cycle</keyword>
<dbReference type="GO" id="GO:0051536">
    <property type="term" value="F:iron-sulfur cluster binding"/>
    <property type="evidence" value="ECO:0007669"/>
    <property type="project" value="UniProtKB-KW"/>
</dbReference>
<dbReference type="GO" id="GO:0006139">
    <property type="term" value="P:nucleobase-containing compound metabolic process"/>
    <property type="evidence" value="ECO:0007669"/>
    <property type="project" value="InterPro"/>
</dbReference>
<dbReference type="InterPro" id="IPR027417">
    <property type="entry name" value="P-loop_NTPase"/>
</dbReference>
<dbReference type="InterPro" id="IPR010614">
    <property type="entry name" value="RAD3-like_helicase_DEAD"/>
</dbReference>
<evidence type="ECO:0000256" key="15">
    <source>
        <dbReference type="ARBA" id="ARBA00023306"/>
    </source>
</evidence>
<dbReference type="EMBL" id="ML213518">
    <property type="protein sequence ID" value="TFK48655.1"/>
    <property type="molecule type" value="Genomic_DNA"/>
</dbReference>
<evidence type="ECO:0000256" key="3">
    <source>
        <dbReference type="ARBA" id="ARBA00008435"/>
    </source>
</evidence>
<keyword evidence="11" id="KW-0408">Iron</keyword>
<keyword evidence="14" id="KW-0539">Nucleus</keyword>
<comment type="cofactor">
    <cofactor evidence="1">
        <name>[4Fe-4S] cluster</name>
        <dbReference type="ChEBI" id="CHEBI:49883"/>
    </cofactor>
</comment>
<evidence type="ECO:0000256" key="14">
    <source>
        <dbReference type="ARBA" id="ARBA00023242"/>
    </source>
</evidence>
<dbReference type="PANTHER" id="PTHR11472">
    <property type="entry name" value="DNA REPAIR DEAD HELICASE RAD3/XP-D SUBFAMILY MEMBER"/>
    <property type="match status" value="1"/>
</dbReference>
<dbReference type="SMART" id="SM00488">
    <property type="entry name" value="DEXDc2"/>
    <property type="match status" value="1"/>
</dbReference>
<dbReference type="NCBIfam" id="TIGR00604">
    <property type="entry name" value="rad3"/>
    <property type="match status" value="1"/>
</dbReference>
<dbReference type="FunFam" id="3.40.50.300:FF:001372">
    <property type="entry name" value="ATP-dependent DNA helicase chl1"/>
    <property type="match status" value="1"/>
</dbReference>
<evidence type="ECO:0000256" key="5">
    <source>
        <dbReference type="ARBA" id="ARBA00017386"/>
    </source>
</evidence>
<proteinExistence type="inferred from homology"/>
<dbReference type="GO" id="GO:0046872">
    <property type="term" value="F:metal ion binding"/>
    <property type="evidence" value="ECO:0007669"/>
    <property type="project" value="UniProtKB-KW"/>
</dbReference>
<feature type="domain" description="Helicase ATP-binding" evidence="24">
    <location>
        <begin position="9"/>
        <end position="423"/>
    </location>
</feature>
<keyword evidence="8" id="KW-0378">Hydrolase</keyword>
<dbReference type="Pfam" id="PF06733">
    <property type="entry name" value="DEAD_2"/>
    <property type="match status" value="1"/>
</dbReference>
<evidence type="ECO:0000256" key="17">
    <source>
        <dbReference type="ARBA" id="ARBA00044969"/>
    </source>
</evidence>
<keyword evidence="10" id="KW-0067">ATP-binding</keyword>
<dbReference type="CDD" id="cd18788">
    <property type="entry name" value="SF2_C_XPD"/>
    <property type="match status" value="1"/>
</dbReference>
<dbReference type="GO" id="GO:0043139">
    <property type="term" value="F:5'-3' DNA helicase activity"/>
    <property type="evidence" value="ECO:0007669"/>
    <property type="project" value="UniProtKB-EC"/>
</dbReference>
<keyword evidence="12" id="KW-0411">Iron-sulfur</keyword>